<gene>
    <name evidence="4" type="ORF">CERZMDRAFT_13911</name>
</gene>
<keyword evidence="1" id="KW-0862">Zinc</keyword>
<evidence type="ECO:0000313" key="4">
    <source>
        <dbReference type="EMBL" id="KAF2209451.1"/>
    </source>
</evidence>
<feature type="domain" description="RING-type" evidence="2">
    <location>
        <begin position="162"/>
        <end position="218"/>
    </location>
</feature>
<dbReference type="SUPFAM" id="SSF57850">
    <property type="entry name" value="RING/U-box"/>
    <property type="match status" value="1"/>
</dbReference>
<dbReference type="SMART" id="SM00184">
    <property type="entry name" value="RING"/>
    <property type="match status" value="1"/>
</dbReference>
<reference evidence="4" key="1">
    <citation type="journal article" date="2020" name="Stud. Mycol.">
        <title>101 Dothideomycetes genomes: a test case for predicting lifestyles and emergence of pathogens.</title>
        <authorList>
            <person name="Haridas S."/>
            <person name="Albert R."/>
            <person name="Binder M."/>
            <person name="Bloem J."/>
            <person name="Labutti K."/>
            <person name="Salamov A."/>
            <person name="Andreopoulos B."/>
            <person name="Baker S."/>
            <person name="Barry K."/>
            <person name="Bills G."/>
            <person name="Bluhm B."/>
            <person name="Cannon C."/>
            <person name="Castanera R."/>
            <person name="Culley D."/>
            <person name="Daum C."/>
            <person name="Ezra D."/>
            <person name="Gonzalez J."/>
            <person name="Henrissat B."/>
            <person name="Kuo A."/>
            <person name="Liang C."/>
            <person name="Lipzen A."/>
            <person name="Lutzoni F."/>
            <person name="Magnuson J."/>
            <person name="Mondo S."/>
            <person name="Nolan M."/>
            <person name="Ohm R."/>
            <person name="Pangilinan J."/>
            <person name="Park H.-J."/>
            <person name="Ramirez L."/>
            <person name="Alfaro M."/>
            <person name="Sun H."/>
            <person name="Tritt A."/>
            <person name="Yoshinaga Y."/>
            <person name="Zwiers L.-H."/>
            <person name="Turgeon B."/>
            <person name="Goodwin S."/>
            <person name="Spatafora J."/>
            <person name="Crous P."/>
            <person name="Grigoriev I."/>
        </authorList>
    </citation>
    <scope>NUCLEOTIDE SEQUENCE</scope>
    <source>
        <strain evidence="4">SCOH1-5</strain>
    </source>
</reference>
<organism evidence="4 5">
    <name type="scientific">Cercospora zeae-maydis SCOH1-5</name>
    <dbReference type="NCBI Taxonomy" id="717836"/>
    <lineage>
        <taxon>Eukaryota</taxon>
        <taxon>Fungi</taxon>
        <taxon>Dikarya</taxon>
        <taxon>Ascomycota</taxon>
        <taxon>Pezizomycotina</taxon>
        <taxon>Dothideomycetes</taxon>
        <taxon>Dothideomycetidae</taxon>
        <taxon>Mycosphaerellales</taxon>
        <taxon>Mycosphaerellaceae</taxon>
        <taxon>Cercospora</taxon>
    </lineage>
</organism>
<dbReference type="InterPro" id="IPR013083">
    <property type="entry name" value="Znf_RING/FYVE/PHD"/>
</dbReference>
<keyword evidence="1" id="KW-0479">Metal-binding</keyword>
<dbReference type="GO" id="GO:0061630">
    <property type="term" value="F:ubiquitin protein ligase activity"/>
    <property type="evidence" value="ECO:0007669"/>
    <property type="project" value="InterPro"/>
</dbReference>
<dbReference type="EMBL" id="ML992686">
    <property type="protein sequence ID" value="KAF2209451.1"/>
    <property type="molecule type" value="Genomic_DNA"/>
</dbReference>
<protein>
    <recommendedName>
        <fullName evidence="6">Anaphase-promoting complex subunit 11</fullName>
    </recommendedName>
</protein>
<dbReference type="AlphaFoldDB" id="A0A6A6F8H8"/>
<feature type="non-terminal residue" evidence="4">
    <location>
        <position position="272"/>
    </location>
</feature>
<dbReference type="Pfam" id="PF13639">
    <property type="entry name" value="zf-RING_2"/>
    <property type="match status" value="1"/>
</dbReference>
<keyword evidence="1" id="KW-0863">Zinc-finger</keyword>
<accession>A0A6A6F8H8</accession>
<keyword evidence="5" id="KW-1185">Reference proteome</keyword>
<dbReference type="InterPro" id="IPR039903">
    <property type="entry name" value="Zswim2"/>
</dbReference>
<dbReference type="GO" id="GO:0008270">
    <property type="term" value="F:zinc ion binding"/>
    <property type="evidence" value="ECO:0007669"/>
    <property type="project" value="UniProtKB-KW"/>
</dbReference>
<feature type="domain" description="SWIM-type" evidence="3">
    <location>
        <begin position="77"/>
        <end position="109"/>
    </location>
</feature>
<evidence type="ECO:0000256" key="1">
    <source>
        <dbReference type="PROSITE-ProRule" id="PRU00175"/>
    </source>
</evidence>
<sequence length="272" mass="30836">SPPKKKAARPKDGEKRLRVFRKRAPQAYAEIRHRALTQRMIIIDRERASPPADLEPDSPDNHPTETVSLAGTTGNIYHITISRLPSCDCPYAKKGHQCKHIIYVLHRVLRVREDLEYQLAFLSSELRDIFSQAPPLPCKVAEKNNTDGEMNGNRKPLEGEDCPICMEEFETDGKGKAKSREDVVYCKAACGNNVHKECFKQWARAKKGQGRVTCPFCRSPWEDDEGEGSMDLKGLAKAGKVNEEGYVNVARQLGLSGQRDYSTYNEFWVRNR</sequence>
<evidence type="ECO:0000313" key="5">
    <source>
        <dbReference type="Proteomes" id="UP000799539"/>
    </source>
</evidence>
<dbReference type="Proteomes" id="UP000799539">
    <property type="component" value="Unassembled WGS sequence"/>
</dbReference>
<proteinExistence type="predicted"/>
<dbReference type="PANTHER" id="PTHR21540:SF0">
    <property type="entry name" value="PHD FAMILY PROTEIN"/>
    <property type="match status" value="1"/>
</dbReference>
<feature type="non-terminal residue" evidence="4">
    <location>
        <position position="1"/>
    </location>
</feature>
<dbReference type="CDD" id="cd16494">
    <property type="entry name" value="RING-CH-C4HC3_ZSWM2"/>
    <property type="match status" value="1"/>
</dbReference>
<dbReference type="PANTHER" id="PTHR21540">
    <property type="entry name" value="RING FINGER AND SWIM DOMAIN-CONTAINING PROTEIN 2"/>
    <property type="match status" value="1"/>
</dbReference>
<dbReference type="PROSITE" id="PS50089">
    <property type="entry name" value="ZF_RING_2"/>
    <property type="match status" value="1"/>
</dbReference>
<dbReference type="InterPro" id="IPR001841">
    <property type="entry name" value="Znf_RING"/>
</dbReference>
<name>A0A6A6F8H8_9PEZI</name>
<evidence type="ECO:0000259" key="3">
    <source>
        <dbReference type="PROSITE" id="PS50966"/>
    </source>
</evidence>
<dbReference type="InterPro" id="IPR007527">
    <property type="entry name" value="Znf_SWIM"/>
</dbReference>
<evidence type="ECO:0000259" key="2">
    <source>
        <dbReference type="PROSITE" id="PS50089"/>
    </source>
</evidence>
<dbReference type="PROSITE" id="PS50966">
    <property type="entry name" value="ZF_SWIM"/>
    <property type="match status" value="1"/>
</dbReference>
<dbReference type="OrthoDB" id="2122982at2759"/>
<dbReference type="Gene3D" id="3.30.40.10">
    <property type="entry name" value="Zinc/RING finger domain, C3HC4 (zinc finger)"/>
    <property type="match status" value="1"/>
</dbReference>
<evidence type="ECO:0008006" key="6">
    <source>
        <dbReference type="Google" id="ProtNLM"/>
    </source>
</evidence>